<dbReference type="AlphaFoldDB" id="A0A7V6ZD60"/>
<dbReference type="InterPro" id="IPR007197">
    <property type="entry name" value="rSAM"/>
</dbReference>
<evidence type="ECO:0000256" key="2">
    <source>
        <dbReference type="ARBA" id="ARBA00022485"/>
    </source>
</evidence>
<dbReference type="Proteomes" id="UP000525027">
    <property type="component" value="Unassembled WGS sequence"/>
</dbReference>
<dbReference type="GO" id="GO:0051539">
    <property type="term" value="F:4 iron, 4 sulfur cluster binding"/>
    <property type="evidence" value="ECO:0007669"/>
    <property type="project" value="UniProtKB-KW"/>
</dbReference>
<organism evidence="8 9">
    <name type="scientific">Acetomicrobium hydrogeniformans</name>
    <dbReference type="NCBI Taxonomy" id="649746"/>
    <lineage>
        <taxon>Bacteria</taxon>
        <taxon>Thermotogati</taxon>
        <taxon>Synergistota</taxon>
        <taxon>Synergistia</taxon>
        <taxon>Synergistales</taxon>
        <taxon>Acetomicrobiaceae</taxon>
        <taxon>Acetomicrobium</taxon>
    </lineage>
</organism>
<dbReference type="PANTHER" id="PTHR43787:SF11">
    <property type="entry name" value="UPF0026 PROTEIN SLR1464"/>
    <property type="match status" value="1"/>
</dbReference>
<protein>
    <submittedName>
        <fullName evidence="8">Radical SAM protein</fullName>
    </submittedName>
</protein>
<feature type="domain" description="Radical SAM core" evidence="7">
    <location>
        <begin position="28"/>
        <end position="181"/>
    </location>
</feature>
<proteinExistence type="predicted"/>
<dbReference type="InterPro" id="IPR058240">
    <property type="entry name" value="rSAM_sf"/>
</dbReference>
<reference evidence="8 9" key="1">
    <citation type="journal article" date="2020" name="Biotechnol. Biofuels">
        <title>New insights from the biogas microbiome by comprehensive genome-resolved metagenomics of nearly 1600 species originating from multiple anaerobic digesters.</title>
        <authorList>
            <person name="Campanaro S."/>
            <person name="Treu L."/>
            <person name="Rodriguez-R L.M."/>
            <person name="Kovalovszki A."/>
            <person name="Ziels R.M."/>
            <person name="Maus I."/>
            <person name="Zhu X."/>
            <person name="Kougias P.G."/>
            <person name="Basile A."/>
            <person name="Luo G."/>
            <person name="Schluter A."/>
            <person name="Konstantinidis K.T."/>
            <person name="Angelidaki I."/>
        </authorList>
    </citation>
    <scope>NUCLEOTIDE SEQUENCE [LARGE SCALE GENOMIC DNA]</scope>
    <source>
        <strain evidence="8">AS25fmACSIPFO_94</strain>
    </source>
</reference>
<dbReference type="InterPro" id="IPR013785">
    <property type="entry name" value="Aldolase_TIM"/>
</dbReference>
<evidence type="ECO:0000313" key="9">
    <source>
        <dbReference type="Proteomes" id="UP000525027"/>
    </source>
</evidence>
<keyword evidence="5" id="KW-0408">Iron</keyword>
<keyword evidence="2" id="KW-0004">4Fe-4S</keyword>
<evidence type="ECO:0000256" key="3">
    <source>
        <dbReference type="ARBA" id="ARBA00022691"/>
    </source>
</evidence>
<comment type="caution">
    <text evidence="8">The sequence shown here is derived from an EMBL/GenBank/DDBJ whole genome shotgun (WGS) entry which is preliminary data.</text>
</comment>
<dbReference type="SFLD" id="SFLDS00029">
    <property type="entry name" value="Radical_SAM"/>
    <property type="match status" value="1"/>
</dbReference>
<sequence>MNASYFSYKDIYIEEKKKVLEVNILPEKFCNFDCVFCPIGRSQNKTDVHKSFNGTDSSLIELESKINILNPDLVFINSKGEALLNDRIDDIIDFIKTKGKSVRLFSNGYLLGKDKYMSIANKCDEVVGEIKVLSEEDFQKLQRPIEGYTLAEYISNMATFRRQYSGEFIFEITVIKGYSDDLGSIEKLKNIIRKISPDKIIVAKISDKRFERKFGITDEKLEEISKTLLGT</sequence>
<accession>A0A7V6ZD60</accession>
<evidence type="ECO:0000313" key="8">
    <source>
        <dbReference type="EMBL" id="HHZ03711.1"/>
    </source>
</evidence>
<keyword evidence="6" id="KW-0411">Iron-sulfur</keyword>
<evidence type="ECO:0000256" key="4">
    <source>
        <dbReference type="ARBA" id="ARBA00022723"/>
    </source>
</evidence>
<name>A0A7V6ZD60_9BACT</name>
<evidence type="ECO:0000259" key="7">
    <source>
        <dbReference type="Pfam" id="PF04055"/>
    </source>
</evidence>
<comment type="cofactor">
    <cofactor evidence="1">
        <name>[4Fe-4S] cluster</name>
        <dbReference type="ChEBI" id="CHEBI:49883"/>
    </cofactor>
</comment>
<keyword evidence="3" id="KW-0949">S-adenosyl-L-methionine</keyword>
<dbReference type="Gene3D" id="3.20.20.70">
    <property type="entry name" value="Aldolase class I"/>
    <property type="match status" value="1"/>
</dbReference>
<evidence type="ECO:0000256" key="6">
    <source>
        <dbReference type="ARBA" id="ARBA00023014"/>
    </source>
</evidence>
<dbReference type="EMBL" id="DURU01000022">
    <property type="protein sequence ID" value="HHZ03711.1"/>
    <property type="molecule type" value="Genomic_DNA"/>
</dbReference>
<dbReference type="RefSeq" id="WP_273002052.1">
    <property type="nucleotide sequence ID" value="NZ_DURU01000022.1"/>
</dbReference>
<gene>
    <name evidence="8" type="ORF">GX397_01250</name>
</gene>
<keyword evidence="4" id="KW-0479">Metal-binding</keyword>
<dbReference type="Pfam" id="PF04055">
    <property type="entry name" value="Radical_SAM"/>
    <property type="match status" value="1"/>
</dbReference>
<dbReference type="SUPFAM" id="SSF102114">
    <property type="entry name" value="Radical SAM enzymes"/>
    <property type="match status" value="1"/>
</dbReference>
<dbReference type="PANTHER" id="PTHR43787">
    <property type="entry name" value="FEMO COFACTOR BIOSYNTHESIS PROTEIN NIFB-RELATED"/>
    <property type="match status" value="1"/>
</dbReference>
<evidence type="ECO:0000256" key="5">
    <source>
        <dbReference type="ARBA" id="ARBA00023004"/>
    </source>
</evidence>
<evidence type="ECO:0000256" key="1">
    <source>
        <dbReference type="ARBA" id="ARBA00001966"/>
    </source>
</evidence>
<dbReference type="GO" id="GO:0046872">
    <property type="term" value="F:metal ion binding"/>
    <property type="evidence" value="ECO:0007669"/>
    <property type="project" value="UniProtKB-KW"/>
</dbReference>
<dbReference type="GO" id="GO:0003824">
    <property type="term" value="F:catalytic activity"/>
    <property type="evidence" value="ECO:0007669"/>
    <property type="project" value="InterPro"/>
</dbReference>